<dbReference type="EMBL" id="JACHIG010000005">
    <property type="protein sequence ID" value="MBB5033264.1"/>
    <property type="molecule type" value="Genomic_DNA"/>
</dbReference>
<keyword evidence="3" id="KW-0904">Protein phosphatase</keyword>
<dbReference type="InterPro" id="IPR017867">
    <property type="entry name" value="Tyr_phospatase_low_mol_wt"/>
</dbReference>
<dbReference type="InterPro" id="IPR023485">
    <property type="entry name" value="Ptyr_pPase"/>
</dbReference>
<dbReference type="InterPro" id="IPR036196">
    <property type="entry name" value="Ptyr_pPase_sf"/>
</dbReference>
<dbReference type="FunFam" id="3.40.50.2300:FF:000113">
    <property type="entry name" value="Low molecular weight protein-tyrosine-phosphatase"/>
    <property type="match status" value="1"/>
</dbReference>
<dbReference type="Proteomes" id="UP000590740">
    <property type="component" value="Unassembled WGS sequence"/>
</dbReference>
<dbReference type="GO" id="GO:0004725">
    <property type="term" value="F:protein tyrosine phosphatase activity"/>
    <property type="evidence" value="ECO:0007669"/>
    <property type="project" value="UniProtKB-EC"/>
</dbReference>
<evidence type="ECO:0000256" key="4">
    <source>
        <dbReference type="PIRSR" id="PIRSR617867-1"/>
    </source>
</evidence>
<dbReference type="Gene3D" id="3.40.50.2300">
    <property type="match status" value="1"/>
</dbReference>
<reference evidence="6 7" key="1">
    <citation type="submission" date="2020-08" db="EMBL/GenBank/DDBJ databases">
        <title>Genomic Encyclopedia of Type Strains, Phase IV (KMG-IV): sequencing the most valuable type-strain genomes for metagenomic binning, comparative biology and taxonomic classification.</title>
        <authorList>
            <person name="Goeker M."/>
        </authorList>
    </citation>
    <scope>NUCLEOTIDE SEQUENCE [LARGE SCALE GENOMIC DNA]</scope>
    <source>
        <strain evidence="6 7">DSM 12252</strain>
    </source>
</reference>
<protein>
    <submittedName>
        <fullName evidence="6">Protein-tyrosine phosphatase</fullName>
        <ecNumber evidence="6">3.1.3.48</ecNumber>
    </submittedName>
</protein>
<evidence type="ECO:0000256" key="2">
    <source>
        <dbReference type="ARBA" id="ARBA00022801"/>
    </source>
</evidence>
<dbReference type="SUPFAM" id="SSF52788">
    <property type="entry name" value="Phosphotyrosine protein phosphatases I"/>
    <property type="match status" value="1"/>
</dbReference>
<dbReference type="PANTHER" id="PTHR47439:SF1">
    <property type="entry name" value="ACID PHOSPHATASE"/>
    <property type="match status" value="1"/>
</dbReference>
<proteinExistence type="inferred from homology"/>
<comment type="caution">
    <text evidence="6">The sequence shown here is derived from an EMBL/GenBank/DDBJ whole genome shotgun (WGS) entry which is preliminary data.</text>
</comment>
<evidence type="ECO:0000256" key="1">
    <source>
        <dbReference type="ARBA" id="ARBA00011063"/>
    </source>
</evidence>
<dbReference type="AlphaFoldDB" id="A0A7W7YBV7"/>
<feature type="active site" description="Proton donor" evidence="4">
    <location>
        <position position="128"/>
    </location>
</feature>
<evidence type="ECO:0000259" key="5">
    <source>
        <dbReference type="SMART" id="SM00226"/>
    </source>
</evidence>
<evidence type="ECO:0000313" key="7">
    <source>
        <dbReference type="Proteomes" id="UP000590740"/>
    </source>
</evidence>
<feature type="active site" evidence="4">
    <location>
        <position position="17"/>
    </location>
</feature>
<keyword evidence="2 6" id="KW-0378">Hydrolase</keyword>
<dbReference type="Pfam" id="PF01451">
    <property type="entry name" value="LMWPc"/>
    <property type="match status" value="1"/>
</dbReference>
<feature type="domain" description="Phosphotyrosine protein phosphatase I" evidence="5">
    <location>
        <begin position="5"/>
        <end position="154"/>
    </location>
</feature>
<accession>A0A7W7YBV7</accession>
<dbReference type="CDD" id="cd16343">
    <property type="entry name" value="LMWPTP"/>
    <property type="match status" value="1"/>
</dbReference>
<dbReference type="RefSeq" id="WP_184340174.1">
    <property type="nucleotide sequence ID" value="NZ_JACHIG010000005.1"/>
</dbReference>
<keyword evidence="7" id="KW-1185">Reference proteome</keyword>
<dbReference type="InterPro" id="IPR052995">
    <property type="entry name" value="LMW-PTP"/>
</dbReference>
<sequence length="160" mass="17763">MTAPYRVLFVCLGNICRSPAAEGVMRALVEAEGLADRIMIRSAGTAGWHTGKLPDQRMRGAAQNRGYDLSSRARQVNEDALRENDLVLVMDKQNLRDVSSIDRASQFSEKIRLFCDFCSEHEEAEVPDPYYGGAQGFELVLDLLEDGCRGVLAHIRSTLT</sequence>
<evidence type="ECO:0000256" key="3">
    <source>
        <dbReference type="ARBA" id="ARBA00022912"/>
    </source>
</evidence>
<dbReference type="EC" id="3.1.3.48" evidence="6"/>
<evidence type="ECO:0000313" key="6">
    <source>
        <dbReference type="EMBL" id="MBB5033264.1"/>
    </source>
</evidence>
<comment type="similarity">
    <text evidence="1">Belongs to the low molecular weight phosphotyrosine protein phosphatase family.</text>
</comment>
<organism evidence="6 7">
    <name type="scientific">Prosthecobacter vanneervenii</name>
    <dbReference type="NCBI Taxonomy" id="48466"/>
    <lineage>
        <taxon>Bacteria</taxon>
        <taxon>Pseudomonadati</taxon>
        <taxon>Verrucomicrobiota</taxon>
        <taxon>Verrucomicrobiia</taxon>
        <taxon>Verrucomicrobiales</taxon>
        <taxon>Verrucomicrobiaceae</taxon>
        <taxon>Prosthecobacter</taxon>
    </lineage>
</organism>
<dbReference type="PRINTS" id="PR00719">
    <property type="entry name" value="LMWPTPASE"/>
</dbReference>
<feature type="active site" description="Nucleophile" evidence="4">
    <location>
        <position position="11"/>
    </location>
</feature>
<dbReference type="PANTHER" id="PTHR47439">
    <property type="entry name" value="LOW MOLECULAR WEIGHT PHOSPHOTYROSINE PROTEIN PHOSPHATASE-RELATED"/>
    <property type="match status" value="1"/>
</dbReference>
<gene>
    <name evidence="6" type="ORF">HNQ65_002847</name>
</gene>
<name>A0A7W7YBV7_9BACT</name>
<dbReference type="SMART" id="SM00226">
    <property type="entry name" value="LMWPc"/>
    <property type="match status" value="1"/>
</dbReference>